<protein>
    <submittedName>
        <fullName evidence="1">Uncharacterized protein</fullName>
    </submittedName>
</protein>
<comment type="caution">
    <text evidence="1">The sequence shown here is derived from an EMBL/GenBank/DDBJ whole genome shotgun (WGS) entry which is preliminary data.</text>
</comment>
<dbReference type="EMBL" id="VCGU01000011">
    <property type="protein sequence ID" value="TRY67272.1"/>
    <property type="molecule type" value="Genomic_DNA"/>
</dbReference>
<dbReference type="AlphaFoldDB" id="A0A553NPA1"/>
<evidence type="ECO:0000313" key="2">
    <source>
        <dbReference type="Proteomes" id="UP000318571"/>
    </source>
</evidence>
<dbReference type="Proteomes" id="UP000318571">
    <property type="component" value="Chromosome 4"/>
</dbReference>
<proteinExistence type="predicted"/>
<evidence type="ECO:0000313" key="1">
    <source>
        <dbReference type="EMBL" id="TRY67272.1"/>
    </source>
</evidence>
<reference evidence="1 2" key="1">
    <citation type="journal article" date="2018" name="Nat. Ecol. Evol.">
        <title>Genomic signatures of mitonuclear coevolution across populations of Tigriopus californicus.</title>
        <authorList>
            <person name="Barreto F.S."/>
            <person name="Watson E.T."/>
            <person name="Lima T.G."/>
            <person name="Willett C.S."/>
            <person name="Edmands S."/>
            <person name="Li W."/>
            <person name="Burton R.S."/>
        </authorList>
    </citation>
    <scope>NUCLEOTIDE SEQUENCE [LARGE SCALE GENOMIC DNA]</scope>
    <source>
        <strain evidence="1 2">San Diego</strain>
    </source>
</reference>
<accession>A0A553NPA1</accession>
<gene>
    <name evidence="1" type="ORF">TCAL_15892</name>
</gene>
<organism evidence="1 2">
    <name type="scientific">Tigriopus californicus</name>
    <name type="common">Marine copepod</name>
    <dbReference type="NCBI Taxonomy" id="6832"/>
    <lineage>
        <taxon>Eukaryota</taxon>
        <taxon>Metazoa</taxon>
        <taxon>Ecdysozoa</taxon>
        <taxon>Arthropoda</taxon>
        <taxon>Crustacea</taxon>
        <taxon>Multicrustacea</taxon>
        <taxon>Hexanauplia</taxon>
        <taxon>Copepoda</taxon>
        <taxon>Harpacticoida</taxon>
        <taxon>Harpacticidae</taxon>
        <taxon>Tigriopus</taxon>
    </lineage>
</organism>
<keyword evidence="2" id="KW-1185">Reference proteome</keyword>
<sequence length="73" mass="7698">MGGEDPETFWSTSIASLGNDLSSGLLSIRPKSGLVGARLSLGPSLIRSEEGLTFGCWVQNLGSKMSNKARKAE</sequence>
<name>A0A553NPA1_TIGCA</name>